<comment type="subcellular location">
    <subcellularLocation>
        <location evidence="1">Membrane</location>
        <topology evidence="1">Multi-pass membrane protein</topology>
    </subcellularLocation>
</comment>
<evidence type="ECO:0000313" key="9">
    <source>
        <dbReference type="EMBL" id="KAF2732898.1"/>
    </source>
</evidence>
<evidence type="ECO:0000256" key="6">
    <source>
        <dbReference type="SAM" id="MobiDB-lite"/>
    </source>
</evidence>
<feature type="region of interest" description="Disordered" evidence="6">
    <location>
        <begin position="1"/>
        <end position="23"/>
    </location>
</feature>
<feature type="transmembrane region" description="Helical" evidence="7">
    <location>
        <begin position="267"/>
        <end position="288"/>
    </location>
</feature>
<evidence type="ECO:0000256" key="2">
    <source>
        <dbReference type="ARBA" id="ARBA00022448"/>
    </source>
</evidence>
<evidence type="ECO:0000256" key="4">
    <source>
        <dbReference type="ARBA" id="ARBA00022989"/>
    </source>
</evidence>
<evidence type="ECO:0000256" key="3">
    <source>
        <dbReference type="ARBA" id="ARBA00022692"/>
    </source>
</evidence>
<organism evidence="9 10">
    <name type="scientific">Polyplosphaeria fusca</name>
    <dbReference type="NCBI Taxonomy" id="682080"/>
    <lineage>
        <taxon>Eukaryota</taxon>
        <taxon>Fungi</taxon>
        <taxon>Dikarya</taxon>
        <taxon>Ascomycota</taxon>
        <taxon>Pezizomycotina</taxon>
        <taxon>Dothideomycetes</taxon>
        <taxon>Pleosporomycetidae</taxon>
        <taxon>Pleosporales</taxon>
        <taxon>Tetraplosphaeriaceae</taxon>
        <taxon>Polyplosphaeria</taxon>
    </lineage>
</organism>
<feature type="domain" description="Major facilitator superfamily (MFS) profile" evidence="8">
    <location>
        <begin position="41"/>
        <end position="510"/>
    </location>
</feature>
<feature type="transmembrane region" description="Helical" evidence="7">
    <location>
        <begin position="440"/>
        <end position="460"/>
    </location>
</feature>
<dbReference type="OrthoDB" id="4161376at2759"/>
<evidence type="ECO:0000259" key="8">
    <source>
        <dbReference type="PROSITE" id="PS50850"/>
    </source>
</evidence>
<dbReference type="PROSITE" id="PS50850">
    <property type="entry name" value="MFS"/>
    <property type="match status" value="1"/>
</dbReference>
<accession>A0A9P4V1A7</accession>
<evidence type="ECO:0000256" key="7">
    <source>
        <dbReference type="SAM" id="Phobius"/>
    </source>
</evidence>
<keyword evidence="4 7" id="KW-1133">Transmembrane helix</keyword>
<dbReference type="InterPro" id="IPR010573">
    <property type="entry name" value="MFS_Str1/Tri12-like"/>
</dbReference>
<feature type="transmembrane region" description="Helical" evidence="7">
    <location>
        <begin position="196"/>
        <end position="216"/>
    </location>
</feature>
<dbReference type="Proteomes" id="UP000799444">
    <property type="component" value="Unassembled WGS sequence"/>
</dbReference>
<feature type="transmembrane region" description="Helical" evidence="7">
    <location>
        <begin position="402"/>
        <end position="428"/>
    </location>
</feature>
<feature type="transmembrane region" description="Helical" evidence="7">
    <location>
        <begin position="236"/>
        <end position="255"/>
    </location>
</feature>
<keyword evidence="3 7" id="KW-0812">Transmembrane</keyword>
<gene>
    <name evidence="9" type="ORF">EJ04DRAFT_440208</name>
</gene>
<feature type="transmembrane region" description="Helical" evidence="7">
    <location>
        <begin position="308"/>
        <end position="329"/>
    </location>
</feature>
<feature type="transmembrane region" description="Helical" evidence="7">
    <location>
        <begin position="78"/>
        <end position="96"/>
    </location>
</feature>
<keyword evidence="2" id="KW-0813">Transport</keyword>
<feature type="transmembrane region" description="Helical" evidence="7">
    <location>
        <begin position="349"/>
        <end position="369"/>
    </location>
</feature>
<dbReference type="SUPFAM" id="SSF103473">
    <property type="entry name" value="MFS general substrate transporter"/>
    <property type="match status" value="1"/>
</dbReference>
<evidence type="ECO:0000256" key="5">
    <source>
        <dbReference type="ARBA" id="ARBA00023136"/>
    </source>
</evidence>
<dbReference type="InterPro" id="IPR036259">
    <property type="entry name" value="MFS_trans_sf"/>
</dbReference>
<dbReference type="Pfam" id="PF06609">
    <property type="entry name" value="TRI12"/>
    <property type="match status" value="1"/>
</dbReference>
<dbReference type="GO" id="GO:0022857">
    <property type="term" value="F:transmembrane transporter activity"/>
    <property type="evidence" value="ECO:0007669"/>
    <property type="project" value="InterPro"/>
</dbReference>
<feature type="transmembrane region" description="Helical" evidence="7">
    <location>
        <begin position="375"/>
        <end position="395"/>
    </location>
</feature>
<protein>
    <submittedName>
        <fullName evidence="9">MFS general substrate transporter</fullName>
    </submittedName>
</protein>
<dbReference type="PANTHER" id="PTHR23501:SF195">
    <property type="entry name" value="PEP5"/>
    <property type="match status" value="1"/>
</dbReference>
<evidence type="ECO:0000313" key="10">
    <source>
        <dbReference type="Proteomes" id="UP000799444"/>
    </source>
</evidence>
<feature type="transmembrane region" description="Helical" evidence="7">
    <location>
        <begin position="42"/>
        <end position="66"/>
    </location>
</feature>
<dbReference type="GO" id="GO:0005886">
    <property type="term" value="C:plasma membrane"/>
    <property type="evidence" value="ECO:0007669"/>
    <property type="project" value="TreeGrafter"/>
</dbReference>
<feature type="transmembrane region" description="Helical" evidence="7">
    <location>
        <begin position="165"/>
        <end position="184"/>
    </location>
</feature>
<dbReference type="Gene3D" id="1.20.1250.20">
    <property type="entry name" value="MFS general substrate transporter like domains"/>
    <property type="match status" value="1"/>
</dbReference>
<keyword evidence="5 7" id="KW-0472">Membrane</keyword>
<sequence length="575" mass="62374">MEKFDTVQHIERQPSSSDSEKAVPENVYPLNDEDYVVTFKTWVVVAILASAYGVSFWIVPAIAVISTQVATQLGDPHAGIWFTSLYTICNAIAFMICGANSDLFGRRWFLIMGNVLLFAGHLMCGLAKNSTTMIAGFAIIGFGAGNAQLAAFALPELLPNKWRHISITIADLGTWVAVVVGPIAARYCIANGTWRWLFYAPTIGAFLSFFGLYFLYFPPQHPRGLPFKTALKELDYVGGALFILAGTLILIGILYTQILASNSPKVIGLLVGGFVALLGFIGYETWAPNLKQPLTPTHIFTKDKGKEFTFPFIVGFVVTMFYYMTNIVYPTQCAVFFLKETSTIKESVLLTLPSNLGLVFGEILLMIFGTPLGHWKWTLTGSVSIMVVFGALLALGDPTRKVMMMVFVFISQTGFGWAQMLSIVFIQFGVPQVELGVSGGLAGVSRFAGGAIAIAVYSTVLSNTLATWMLRLIPDAVTSLGLPADSIPLLMAALPQGSAALSKVPGITTEIMVAAGAAMQQAYVHALRVTALSSLSFGILAIISCCLCNDIGKKMNSKIEVFLENDEFAERNQYH</sequence>
<dbReference type="PANTHER" id="PTHR23501">
    <property type="entry name" value="MAJOR FACILITATOR SUPERFAMILY"/>
    <property type="match status" value="1"/>
</dbReference>
<feature type="transmembrane region" description="Helical" evidence="7">
    <location>
        <begin position="134"/>
        <end position="153"/>
    </location>
</feature>
<reference evidence="9" key="1">
    <citation type="journal article" date="2020" name="Stud. Mycol.">
        <title>101 Dothideomycetes genomes: a test case for predicting lifestyles and emergence of pathogens.</title>
        <authorList>
            <person name="Haridas S."/>
            <person name="Albert R."/>
            <person name="Binder M."/>
            <person name="Bloem J."/>
            <person name="Labutti K."/>
            <person name="Salamov A."/>
            <person name="Andreopoulos B."/>
            <person name="Baker S."/>
            <person name="Barry K."/>
            <person name="Bills G."/>
            <person name="Bluhm B."/>
            <person name="Cannon C."/>
            <person name="Castanera R."/>
            <person name="Culley D."/>
            <person name="Daum C."/>
            <person name="Ezra D."/>
            <person name="Gonzalez J."/>
            <person name="Henrissat B."/>
            <person name="Kuo A."/>
            <person name="Liang C."/>
            <person name="Lipzen A."/>
            <person name="Lutzoni F."/>
            <person name="Magnuson J."/>
            <person name="Mondo S."/>
            <person name="Nolan M."/>
            <person name="Ohm R."/>
            <person name="Pangilinan J."/>
            <person name="Park H.-J."/>
            <person name="Ramirez L."/>
            <person name="Alfaro M."/>
            <person name="Sun H."/>
            <person name="Tritt A."/>
            <person name="Yoshinaga Y."/>
            <person name="Zwiers L.-H."/>
            <person name="Turgeon B."/>
            <person name="Goodwin S."/>
            <person name="Spatafora J."/>
            <person name="Crous P."/>
            <person name="Grigoriev I."/>
        </authorList>
    </citation>
    <scope>NUCLEOTIDE SEQUENCE</scope>
    <source>
        <strain evidence="9">CBS 125425</strain>
    </source>
</reference>
<evidence type="ECO:0000256" key="1">
    <source>
        <dbReference type="ARBA" id="ARBA00004141"/>
    </source>
</evidence>
<feature type="transmembrane region" description="Helical" evidence="7">
    <location>
        <begin position="108"/>
        <end position="127"/>
    </location>
</feature>
<comment type="caution">
    <text evidence="9">The sequence shown here is derived from an EMBL/GenBank/DDBJ whole genome shotgun (WGS) entry which is preliminary data.</text>
</comment>
<dbReference type="EMBL" id="ML996170">
    <property type="protein sequence ID" value="KAF2732898.1"/>
    <property type="molecule type" value="Genomic_DNA"/>
</dbReference>
<proteinExistence type="predicted"/>
<dbReference type="InterPro" id="IPR020846">
    <property type="entry name" value="MFS_dom"/>
</dbReference>
<name>A0A9P4V1A7_9PLEO</name>
<dbReference type="AlphaFoldDB" id="A0A9P4V1A7"/>
<keyword evidence="10" id="KW-1185">Reference proteome</keyword>